<feature type="transmembrane region" description="Helical" evidence="6">
    <location>
        <begin position="173"/>
        <end position="193"/>
    </location>
</feature>
<keyword evidence="5 6" id="KW-0472">Membrane</keyword>
<evidence type="ECO:0000256" key="4">
    <source>
        <dbReference type="ARBA" id="ARBA00022989"/>
    </source>
</evidence>
<dbReference type="AlphaFoldDB" id="A0A1I1FSL7"/>
<organism evidence="7 8">
    <name type="scientific">Kushneria avicenniae</name>
    <dbReference type="NCBI Taxonomy" id="402385"/>
    <lineage>
        <taxon>Bacteria</taxon>
        <taxon>Pseudomonadati</taxon>
        <taxon>Pseudomonadota</taxon>
        <taxon>Gammaproteobacteria</taxon>
        <taxon>Oceanospirillales</taxon>
        <taxon>Halomonadaceae</taxon>
        <taxon>Kushneria</taxon>
    </lineage>
</organism>
<dbReference type="GO" id="GO:0022857">
    <property type="term" value="F:transmembrane transporter activity"/>
    <property type="evidence" value="ECO:0007669"/>
    <property type="project" value="InterPro"/>
</dbReference>
<dbReference type="GO" id="GO:0016020">
    <property type="term" value="C:membrane"/>
    <property type="evidence" value="ECO:0007669"/>
    <property type="project" value="UniProtKB-SubCell"/>
</dbReference>
<proteinExistence type="predicted"/>
<dbReference type="PANTHER" id="PTHR12778">
    <property type="entry name" value="SOLUTE CARRIER FAMILY 33 ACETYL-COA TRANSPORTER -RELATED"/>
    <property type="match status" value="1"/>
</dbReference>
<dbReference type="STRING" id="402385.SAMN05421848_0254"/>
<dbReference type="Pfam" id="PF07690">
    <property type="entry name" value="MFS_1"/>
    <property type="match status" value="1"/>
</dbReference>
<evidence type="ECO:0000313" key="8">
    <source>
        <dbReference type="Proteomes" id="UP000199046"/>
    </source>
</evidence>
<keyword evidence="8" id="KW-1185">Reference proteome</keyword>
<dbReference type="RefSeq" id="WP_090130030.1">
    <property type="nucleotide sequence ID" value="NZ_FOLY01000001.1"/>
</dbReference>
<gene>
    <name evidence="7" type="ORF">SAMN05421848_0254</name>
</gene>
<dbReference type="PANTHER" id="PTHR12778:SF10">
    <property type="entry name" value="MAJOR FACILITATOR SUPERFAMILY DOMAIN-CONTAINING PROTEIN 3"/>
    <property type="match status" value="1"/>
</dbReference>
<accession>A0A1I1FSL7</accession>
<evidence type="ECO:0000256" key="5">
    <source>
        <dbReference type="ARBA" id="ARBA00023136"/>
    </source>
</evidence>
<feature type="transmembrane region" description="Helical" evidence="6">
    <location>
        <begin position="82"/>
        <end position="100"/>
    </location>
</feature>
<feature type="transmembrane region" description="Helical" evidence="6">
    <location>
        <begin position="224"/>
        <end position="245"/>
    </location>
</feature>
<comment type="subcellular location">
    <subcellularLocation>
        <location evidence="1">Membrane</location>
        <topology evidence="1">Multi-pass membrane protein</topology>
    </subcellularLocation>
</comment>
<keyword evidence="4 6" id="KW-1133">Transmembrane helix</keyword>
<feature type="transmembrane region" description="Helical" evidence="6">
    <location>
        <begin position="106"/>
        <end position="127"/>
    </location>
</feature>
<dbReference type="NCBIfam" id="TIGR00901">
    <property type="entry name" value="2A0125"/>
    <property type="match status" value="1"/>
</dbReference>
<evidence type="ECO:0000256" key="1">
    <source>
        <dbReference type="ARBA" id="ARBA00004141"/>
    </source>
</evidence>
<feature type="transmembrane region" description="Helical" evidence="6">
    <location>
        <begin position="147"/>
        <end position="167"/>
    </location>
</feature>
<protein>
    <submittedName>
        <fullName evidence="7">MFS transporter, PAT family, beta-lactamase induction signal transducer AmpG</fullName>
    </submittedName>
</protein>
<keyword evidence="2" id="KW-0813">Transport</keyword>
<feature type="transmembrane region" description="Helical" evidence="6">
    <location>
        <begin position="353"/>
        <end position="374"/>
    </location>
</feature>
<feature type="transmembrane region" description="Helical" evidence="6">
    <location>
        <begin position="12"/>
        <end position="30"/>
    </location>
</feature>
<evidence type="ECO:0000256" key="2">
    <source>
        <dbReference type="ARBA" id="ARBA00022448"/>
    </source>
</evidence>
<dbReference type="OrthoDB" id="9787815at2"/>
<sequence length="413" mass="44651">MISIATARAAAARHGITFLMGLASGLPLLLTGSVLQAWMTDAGVALDAVGLLALIGIPYTLKFLWAPLLDRFELPFLGRRRGWLVLTQLLLASLIVVLALSDPGFAPLTVGIVALGISFFSATQDIIIDAYRREHLPEKELGIGSSLYTYGYRTGMLFASGGGLMLADSIGFRATYLTMAALLGFCMLVTLMAPEPGAQRPAHPQSWRDTFLDPIRNFMTRPGAVWLLLFILLYKLGDSVAGNLTTPFYKSLGFSNAEIGATVKIFGFWPLLGGIFLGGLVILRIGIYRSLWWFGLLQMLSTAGFIWLNHVGHSITVLAAVVSFENAAAGMGTAAFLAFMAALTDKRFTAGQYALLSSIMGLPRVVISAPGGILSEAVGWDGFFLICTLAAIPGLMILWYFRQWRDIADSPKR</sequence>
<reference evidence="8" key="1">
    <citation type="submission" date="2016-10" db="EMBL/GenBank/DDBJ databases">
        <authorList>
            <person name="Varghese N."/>
            <person name="Submissions S."/>
        </authorList>
    </citation>
    <scope>NUCLEOTIDE SEQUENCE [LARGE SCALE GENOMIC DNA]</scope>
    <source>
        <strain evidence="8">DSM 23439</strain>
    </source>
</reference>
<dbReference type="EMBL" id="FOLY01000001">
    <property type="protein sequence ID" value="SFC02281.1"/>
    <property type="molecule type" value="Genomic_DNA"/>
</dbReference>
<evidence type="ECO:0000256" key="6">
    <source>
        <dbReference type="SAM" id="Phobius"/>
    </source>
</evidence>
<name>A0A1I1FSL7_9GAMM</name>
<evidence type="ECO:0000313" key="7">
    <source>
        <dbReference type="EMBL" id="SFC02281.1"/>
    </source>
</evidence>
<dbReference type="InterPro" id="IPR036259">
    <property type="entry name" value="MFS_trans_sf"/>
</dbReference>
<feature type="transmembrane region" description="Helical" evidence="6">
    <location>
        <begin position="314"/>
        <end position="341"/>
    </location>
</feature>
<dbReference type="InterPro" id="IPR011701">
    <property type="entry name" value="MFS"/>
</dbReference>
<feature type="transmembrane region" description="Helical" evidence="6">
    <location>
        <begin position="265"/>
        <end position="283"/>
    </location>
</feature>
<feature type="transmembrane region" description="Helical" evidence="6">
    <location>
        <begin position="42"/>
        <end position="61"/>
    </location>
</feature>
<dbReference type="Proteomes" id="UP000199046">
    <property type="component" value="Unassembled WGS sequence"/>
</dbReference>
<dbReference type="Gene3D" id="1.20.1250.20">
    <property type="entry name" value="MFS general substrate transporter like domains"/>
    <property type="match status" value="1"/>
</dbReference>
<dbReference type="CDD" id="cd17486">
    <property type="entry name" value="MFS_AmpG_like"/>
    <property type="match status" value="1"/>
</dbReference>
<dbReference type="InterPro" id="IPR004752">
    <property type="entry name" value="AmpG_permease/AT-1"/>
</dbReference>
<feature type="transmembrane region" description="Helical" evidence="6">
    <location>
        <begin position="290"/>
        <end position="308"/>
    </location>
</feature>
<keyword evidence="3 6" id="KW-0812">Transmembrane</keyword>
<evidence type="ECO:0000256" key="3">
    <source>
        <dbReference type="ARBA" id="ARBA00022692"/>
    </source>
</evidence>
<feature type="transmembrane region" description="Helical" evidence="6">
    <location>
        <begin position="380"/>
        <end position="401"/>
    </location>
</feature>
<dbReference type="SUPFAM" id="SSF103473">
    <property type="entry name" value="MFS general substrate transporter"/>
    <property type="match status" value="1"/>
</dbReference>